<accession>A0A512L493</accession>
<proteinExistence type="inferred from homology"/>
<dbReference type="HAMAP" id="MF_00493">
    <property type="entry name" value="Transaldolase_2"/>
    <property type="match status" value="1"/>
</dbReference>
<dbReference type="AlphaFoldDB" id="A0A512L493"/>
<dbReference type="UniPathway" id="UPA00115">
    <property type="reaction ID" value="UER00414"/>
</dbReference>
<evidence type="ECO:0000256" key="7">
    <source>
        <dbReference type="ARBA" id="ARBA00022679"/>
    </source>
</evidence>
<comment type="caution">
    <text evidence="11">The sequence shown here is derived from an EMBL/GenBank/DDBJ whole genome shotgun (WGS) entry which is preliminary data.</text>
</comment>
<gene>
    <name evidence="10" type="primary">tal</name>
    <name evidence="11" type="ORF">TPL01_04330</name>
</gene>
<dbReference type="Pfam" id="PF00923">
    <property type="entry name" value="TAL_FSA"/>
    <property type="match status" value="1"/>
</dbReference>
<comment type="catalytic activity">
    <reaction evidence="10">
        <text>D-sedoheptulose 7-phosphate + D-glyceraldehyde 3-phosphate = D-erythrose 4-phosphate + beta-D-fructose 6-phosphate</text>
        <dbReference type="Rhea" id="RHEA:17053"/>
        <dbReference type="ChEBI" id="CHEBI:16897"/>
        <dbReference type="ChEBI" id="CHEBI:57483"/>
        <dbReference type="ChEBI" id="CHEBI:57634"/>
        <dbReference type="ChEBI" id="CHEBI:59776"/>
        <dbReference type="EC" id="2.2.1.2"/>
    </reaction>
</comment>
<dbReference type="EC" id="2.2.1.2" evidence="5 10"/>
<dbReference type="InterPro" id="IPR001585">
    <property type="entry name" value="TAL/FSA"/>
</dbReference>
<organism evidence="11 12">
    <name type="scientific">Sulfuriferula plumbiphila</name>
    <dbReference type="NCBI Taxonomy" id="171865"/>
    <lineage>
        <taxon>Bacteria</taxon>
        <taxon>Pseudomonadati</taxon>
        <taxon>Pseudomonadota</taxon>
        <taxon>Betaproteobacteria</taxon>
        <taxon>Nitrosomonadales</taxon>
        <taxon>Sulfuricellaceae</taxon>
        <taxon>Sulfuriferula</taxon>
    </lineage>
</organism>
<evidence type="ECO:0000313" key="12">
    <source>
        <dbReference type="Proteomes" id="UP000321337"/>
    </source>
</evidence>
<evidence type="ECO:0000256" key="1">
    <source>
        <dbReference type="ARBA" id="ARBA00003518"/>
    </source>
</evidence>
<evidence type="ECO:0000256" key="2">
    <source>
        <dbReference type="ARBA" id="ARBA00004496"/>
    </source>
</evidence>
<evidence type="ECO:0000256" key="4">
    <source>
        <dbReference type="ARBA" id="ARBA00008426"/>
    </source>
</evidence>
<dbReference type="NCBIfam" id="NF002881">
    <property type="entry name" value="PRK03343.1"/>
    <property type="match status" value="1"/>
</dbReference>
<dbReference type="PIRSF" id="PIRSF036915">
    <property type="entry name" value="Trnald_Bac_Plnt"/>
    <property type="match status" value="1"/>
</dbReference>
<comment type="function">
    <text evidence="1 10">Transaldolase is important for the balance of metabolites in the pentose-phosphate pathway.</text>
</comment>
<dbReference type="PANTHER" id="PTHR10683">
    <property type="entry name" value="TRANSALDOLASE"/>
    <property type="match status" value="1"/>
</dbReference>
<dbReference type="CDD" id="cd00955">
    <property type="entry name" value="Transaldolase_like"/>
    <property type="match status" value="1"/>
</dbReference>
<keyword evidence="9 10" id="KW-0704">Schiff base</keyword>
<comment type="similarity">
    <text evidence="4 10">Belongs to the transaldolase family. Type 2 subfamily.</text>
</comment>
<dbReference type="GO" id="GO:0004801">
    <property type="term" value="F:transaldolase activity"/>
    <property type="evidence" value="ECO:0007669"/>
    <property type="project" value="UniProtKB-UniRule"/>
</dbReference>
<keyword evidence="12" id="KW-1185">Reference proteome</keyword>
<evidence type="ECO:0000256" key="10">
    <source>
        <dbReference type="HAMAP-Rule" id="MF_00493"/>
    </source>
</evidence>
<dbReference type="InterPro" id="IPR013785">
    <property type="entry name" value="Aldolase_TIM"/>
</dbReference>
<evidence type="ECO:0000256" key="6">
    <source>
        <dbReference type="ARBA" id="ARBA00022490"/>
    </source>
</evidence>
<keyword evidence="7 10" id="KW-0808">Transferase</keyword>
<dbReference type="InterPro" id="IPR004732">
    <property type="entry name" value="Transaldolase_2"/>
</dbReference>
<dbReference type="OrthoDB" id="9809101at2"/>
<dbReference type="EMBL" id="BKAD01000004">
    <property type="protein sequence ID" value="GEP29295.1"/>
    <property type="molecule type" value="Genomic_DNA"/>
</dbReference>
<dbReference type="Proteomes" id="UP000321337">
    <property type="component" value="Unassembled WGS sequence"/>
</dbReference>
<comment type="pathway">
    <text evidence="3 10">Carbohydrate degradation; pentose phosphate pathway; D-glyceraldehyde 3-phosphate and beta-D-fructose 6-phosphate from D-ribose 5-phosphate and D-xylulose 5-phosphate (non-oxidative stage): step 2/3.</text>
</comment>
<reference evidence="11 12" key="1">
    <citation type="submission" date="2019-07" db="EMBL/GenBank/DDBJ databases">
        <title>Whole genome shotgun sequence of Thiobacillus plumbophilus NBRC 107929.</title>
        <authorList>
            <person name="Hosoyama A."/>
            <person name="Uohara A."/>
            <person name="Ohji S."/>
            <person name="Ichikawa N."/>
        </authorList>
    </citation>
    <scope>NUCLEOTIDE SEQUENCE [LARGE SCALE GENOMIC DNA]</scope>
    <source>
        <strain evidence="11 12">NBRC 107929</strain>
    </source>
</reference>
<name>A0A512L493_9PROT</name>
<dbReference type="PANTHER" id="PTHR10683:SF31">
    <property type="entry name" value="TRANSALDOLASE"/>
    <property type="match status" value="1"/>
</dbReference>
<dbReference type="GO" id="GO:0006098">
    <property type="term" value="P:pentose-phosphate shunt"/>
    <property type="evidence" value="ECO:0007669"/>
    <property type="project" value="UniProtKB-UniRule"/>
</dbReference>
<evidence type="ECO:0000256" key="9">
    <source>
        <dbReference type="ARBA" id="ARBA00023270"/>
    </source>
</evidence>
<evidence type="ECO:0000313" key="11">
    <source>
        <dbReference type="EMBL" id="GEP29295.1"/>
    </source>
</evidence>
<dbReference type="GO" id="GO:0005737">
    <property type="term" value="C:cytoplasm"/>
    <property type="evidence" value="ECO:0007669"/>
    <property type="project" value="UniProtKB-SubCell"/>
</dbReference>
<dbReference type="NCBIfam" id="TIGR00876">
    <property type="entry name" value="tal_mycobact"/>
    <property type="match status" value="1"/>
</dbReference>
<feature type="active site" description="Schiff-base intermediate with substrate" evidence="10">
    <location>
        <position position="139"/>
    </location>
</feature>
<protein>
    <recommendedName>
        <fullName evidence="5 10">Transaldolase</fullName>
        <ecNumber evidence="5 10">2.2.1.2</ecNumber>
    </recommendedName>
</protein>
<evidence type="ECO:0000256" key="5">
    <source>
        <dbReference type="ARBA" id="ARBA00013151"/>
    </source>
</evidence>
<keyword evidence="8 10" id="KW-0570">Pentose shunt</keyword>
<evidence type="ECO:0000256" key="8">
    <source>
        <dbReference type="ARBA" id="ARBA00023126"/>
    </source>
</evidence>
<dbReference type="Gene3D" id="3.20.20.70">
    <property type="entry name" value="Aldolase class I"/>
    <property type="match status" value="1"/>
</dbReference>
<dbReference type="GO" id="GO:0005975">
    <property type="term" value="P:carbohydrate metabolic process"/>
    <property type="evidence" value="ECO:0007669"/>
    <property type="project" value="InterPro"/>
</dbReference>
<sequence length="367" mass="39296">MKATQQLHHLGQSLWLDNITRGLLTSGTLGRYISELSVTGLTSNPTIFDQAIGNAGFYDAAIRHKALAGKSGEALFLELALEDLTQAADLLRPVHDATGGVDGWVSLEVSPLLADDTVGTIQAAVQLHAQAQRPNLFIKIPGTRAGIAAIEETIFAGVPVNVTLLFSREHYIAAAEAYMRGLERRIAAGLDARVASVASIFVSRWDVAIQDRVPDALRNRLGIAIAMRTYQAYCDLLAAPRWQKLADAGARPQRLLWASTGTKDPGASDTLYVEALAAPDTINTLPEKTLLAFAEHGKVKGVLPPDGGDAEALLAEFARAGVDDAALASQLQREGTRSFTQSWRDLMERIASKSAALTQTRPDGAKP</sequence>
<dbReference type="RefSeq" id="WP_147070313.1">
    <property type="nucleotide sequence ID" value="NZ_AP021884.1"/>
</dbReference>
<comment type="subcellular location">
    <subcellularLocation>
        <location evidence="2 10">Cytoplasm</location>
    </subcellularLocation>
</comment>
<evidence type="ECO:0000256" key="3">
    <source>
        <dbReference type="ARBA" id="ARBA00004857"/>
    </source>
</evidence>
<keyword evidence="6 10" id="KW-0963">Cytoplasm</keyword>
<dbReference type="SUPFAM" id="SSF51569">
    <property type="entry name" value="Aldolase"/>
    <property type="match status" value="1"/>
</dbReference>